<keyword evidence="2" id="KW-0408">Iron</keyword>
<dbReference type="GO" id="GO:0020037">
    <property type="term" value="F:heme binding"/>
    <property type="evidence" value="ECO:0007669"/>
    <property type="project" value="InterPro"/>
</dbReference>
<accession>A0A139HNS6</accession>
<dbReference type="PRINTS" id="PR00463">
    <property type="entry name" value="EP450I"/>
</dbReference>
<name>A0A139HNS6_9PEZI</name>
<dbReference type="InterPro" id="IPR050121">
    <property type="entry name" value="Cytochrome_P450_monoxygenase"/>
</dbReference>
<dbReference type="Gene3D" id="1.10.630.10">
    <property type="entry name" value="Cytochrome P450"/>
    <property type="match status" value="1"/>
</dbReference>
<dbReference type="InterPro" id="IPR036396">
    <property type="entry name" value="Cyt_P450_sf"/>
</dbReference>
<protein>
    <recommendedName>
        <fullName evidence="6">Cytochrome P450 monooxygenase</fullName>
    </recommendedName>
</protein>
<dbReference type="InterPro" id="IPR002401">
    <property type="entry name" value="Cyt_P450_E_grp-I"/>
</dbReference>
<dbReference type="InterPro" id="IPR001128">
    <property type="entry name" value="Cyt_P450"/>
</dbReference>
<keyword evidence="2" id="KW-0479">Metal-binding</keyword>
<keyword evidence="3" id="KW-1133">Transmembrane helix</keyword>
<dbReference type="EMBL" id="LFZN01000024">
    <property type="protein sequence ID" value="KXT04108.1"/>
    <property type="molecule type" value="Genomic_DNA"/>
</dbReference>
<dbReference type="Proteomes" id="UP000070133">
    <property type="component" value="Unassembled WGS sequence"/>
</dbReference>
<dbReference type="PRINTS" id="PR00385">
    <property type="entry name" value="P450"/>
</dbReference>
<dbReference type="AlphaFoldDB" id="A0A139HNS6"/>
<dbReference type="SUPFAM" id="SSF48264">
    <property type="entry name" value="Cytochrome P450"/>
    <property type="match status" value="1"/>
</dbReference>
<dbReference type="GO" id="GO:0016705">
    <property type="term" value="F:oxidoreductase activity, acting on paired donors, with incorporation or reduction of molecular oxygen"/>
    <property type="evidence" value="ECO:0007669"/>
    <property type="project" value="InterPro"/>
</dbReference>
<evidence type="ECO:0000256" key="1">
    <source>
        <dbReference type="ARBA" id="ARBA00010617"/>
    </source>
</evidence>
<dbReference type="OrthoDB" id="1470350at2759"/>
<evidence type="ECO:0000313" key="5">
    <source>
        <dbReference type="Proteomes" id="UP000070133"/>
    </source>
</evidence>
<dbReference type="Pfam" id="PF00067">
    <property type="entry name" value="p450"/>
    <property type="match status" value="1"/>
</dbReference>
<keyword evidence="5" id="KW-1185">Reference proteome</keyword>
<comment type="cofactor">
    <cofactor evidence="2">
        <name>heme</name>
        <dbReference type="ChEBI" id="CHEBI:30413"/>
    </cofactor>
</comment>
<sequence>MNNGIPRLLSSRALSTTRRKMPDSLTIAVFSTAIVLGILRFLSDEQQQSQLGWGWNAFLLLSAIYLVLSLYSTVIYPELVSPLRYVPRANRWLPRKLYNQLVLQKTPVEVLTQIARERPGNSLLALREPTGVTLLVTEPSVVTELLVSHASDFEKPTALQGFFKLLTLDGLLTVTGDQHKSLRKRSLGHFSFRSVKELYPLMWRHALHFAKAVETKLDGVVKDENGSLTGTVELSDLTNEITINVIGTTVFGRAYEASNDLAFKCLRELLDFFLQPRASTSVYLALTFFSPPWVSRYLAFPLHKAAARTSAALEKLSLQLVAEKKANLEKDGHGADLASHMIQSGNFKDYEIASQLLTYMIAGQETTAATIKWIAYLLAKDPDRQTLLRKEVSSALDDNTTEEDIADILEGFPYLNGVINETLRLYPTVPLTQREAVRDTTLGGHHIPAGTSIYLSPWLIQRKEEVWGPAAEQFCPERWIRVEDGQQKFDPSGGMKRNVDFLTFLHGPRNCIGQNFAKAELRCLTAALAMNFEWAIDKTDQDIAVSGVVTINPEGGLPLRVKTLRKSH</sequence>
<dbReference type="PANTHER" id="PTHR24305:SF166">
    <property type="entry name" value="CYTOCHROME P450 12A4, MITOCHONDRIAL-RELATED"/>
    <property type="match status" value="1"/>
</dbReference>
<keyword evidence="3" id="KW-0472">Membrane</keyword>
<organism evidence="4 5">
    <name type="scientific">Pseudocercospora eumusae</name>
    <dbReference type="NCBI Taxonomy" id="321146"/>
    <lineage>
        <taxon>Eukaryota</taxon>
        <taxon>Fungi</taxon>
        <taxon>Dikarya</taxon>
        <taxon>Ascomycota</taxon>
        <taxon>Pezizomycotina</taxon>
        <taxon>Dothideomycetes</taxon>
        <taxon>Dothideomycetidae</taxon>
        <taxon>Mycosphaerellales</taxon>
        <taxon>Mycosphaerellaceae</taxon>
        <taxon>Pseudocercospora</taxon>
    </lineage>
</organism>
<proteinExistence type="inferred from homology"/>
<dbReference type="GO" id="GO:0004497">
    <property type="term" value="F:monooxygenase activity"/>
    <property type="evidence" value="ECO:0007669"/>
    <property type="project" value="InterPro"/>
</dbReference>
<feature type="binding site" description="axial binding residue" evidence="2">
    <location>
        <position position="511"/>
    </location>
    <ligand>
        <name>heme</name>
        <dbReference type="ChEBI" id="CHEBI:30413"/>
    </ligand>
    <ligandPart>
        <name>Fe</name>
        <dbReference type="ChEBI" id="CHEBI:18248"/>
    </ligandPart>
</feature>
<comment type="similarity">
    <text evidence="1">Belongs to the cytochrome P450 family.</text>
</comment>
<evidence type="ECO:0008006" key="6">
    <source>
        <dbReference type="Google" id="ProtNLM"/>
    </source>
</evidence>
<feature type="transmembrane region" description="Helical" evidence="3">
    <location>
        <begin position="21"/>
        <end position="42"/>
    </location>
</feature>
<evidence type="ECO:0000256" key="2">
    <source>
        <dbReference type="PIRSR" id="PIRSR602401-1"/>
    </source>
</evidence>
<comment type="caution">
    <text evidence="4">The sequence shown here is derived from an EMBL/GenBank/DDBJ whole genome shotgun (WGS) entry which is preliminary data.</text>
</comment>
<gene>
    <name evidence="4" type="ORF">AC578_4894</name>
</gene>
<reference evidence="4 5" key="1">
    <citation type="submission" date="2015-07" db="EMBL/GenBank/DDBJ databases">
        <title>Comparative genomics of the Sigatoka disease complex on banana suggests a link between parallel evolutionary changes in Pseudocercospora fijiensis and Pseudocercospora eumusae and increased virulence on the banana host.</title>
        <authorList>
            <person name="Chang T.-C."/>
            <person name="Salvucci A."/>
            <person name="Crous P.W."/>
            <person name="Stergiopoulos I."/>
        </authorList>
    </citation>
    <scope>NUCLEOTIDE SEQUENCE [LARGE SCALE GENOMIC DNA]</scope>
    <source>
        <strain evidence="4 5">CBS 114824</strain>
    </source>
</reference>
<dbReference type="STRING" id="321146.A0A139HNS6"/>
<feature type="transmembrane region" description="Helical" evidence="3">
    <location>
        <begin position="54"/>
        <end position="76"/>
    </location>
</feature>
<keyword evidence="3" id="KW-0812">Transmembrane</keyword>
<dbReference type="PANTHER" id="PTHR24305">
    <property type="entry name" value="CYTOCHROME P450"/>
    <property type="match status" value="1"/>
</dbReference>
<keyword evidence="2" id="KW-0349">Heme</keyword>
<dbReference type="GO" id="GO:0005506">
    <property type="term" value="F:iron ion binding"/>
    <property type="evidence" value="ECO:0007669"/>
    <property type="project" value="InterPro"/>
</dbReference>
<evidence type="ECO:0000313" key="4">
    <source>
        <dbReference type="EMBL" id="KXT04108.1"/>
    </source>
</evidence>
<evidence type="ECO:0000256" key="3">
    <source>
        <dbReference type="SAM" id="Phobius"/>
    </source>
</evidence>